<evidence type="ECO:0000256" key="3">
    <source>
        <dbReference type="SAM" id="MobiDB-lite"/>
    </source>
</evidence>
<evidence type="ECO:0000256" key="2">
    <source>
        <dbReference type="RuleBase" id="RU363116"/>
    </source>
</evidence>
<keyword evidence="2" id="KW-0106">Calcium</keyword>
<feature type="non-terminal residue" evidence="4">
    <location>
        <position position="89"/>
    </location>
</feature>
<dbReference type="EMBL" id="EU252286">
    <property type="protein sequence ID" value="ACD11868.1"/>
    <property type="molecule type" value="mRNA"/>
</dbReference>
<organism evidence="4">
    <name type="scientific">Isometrus maculatus</name>
    <name type="common">Lesser brown scorpion</name>
    <name type="synonym">Scorpio maculatus</name>
    <dbReference type="NCBI Taxonomy" id="497827"/>
    <lineage>
        <taxon>Eukaryota</taxon>
        <taxon>Metazoa</taxon>
        <taxon>Ecdysozoa</taxon>
        <taxon>Arthropoda</taxon>
        <taxon>Chelicerata</taxon>
        <taxon>Arachnida</taxon>
        <taxon>Scorpiones</taxon>
        <taxon>Buthida</taxon>
        <taxon>Buthoidea</taxon>
        <taxon>Buthidae</taxon>
        <taxon>Isometrus</taxon>
    </lineage>
</organism>
<dbReference type="Pfam" id="PF03803">
    <property type="entry name" value="Scramblase"/>
    <property type="match status" value="1"/>
</dbReference>
<sequence length="89" mass="9764">MFENQKNALNNASKNGVSIPLTPPENEEIPFADDDVSNEEIVKGVKGEWMPAPTSPIDCPPGLEYLCSLDKLFVEQEVKLLEALTGFEA</sequence>
<feature type="compositionally biased region" description="Polar residues" evidence="3">
    <location>
        <begin position="1"/>
        <end position="16"/>
    </location>
</feature>
<reference evidence="4" key="1">
    <citation type="submission" date="2007-10" db="EMBL/GenBank/DDBJ databases">
        <title>Classification and functional annotation of ESTs from venom glands of Isometrus maculatus.</title>
        <authorList>
            <person name="Li W."/>
            <person name="Ma Y."/>
            <person name="Zhao R."/>
            <person name="Cao Z."/>
        </authorList>
    </citation>
    <scope>NUCLEOTIDE SEQUENCE</scope>
    <source>
        <tissue evidence="4">Venom gland</tissue>
    </source>
</reference>
<keyword evidence="2" id="KW-0564">Palmitate</keyword>
<keyword evidence="2" id="KW-0449">Lipoprotein</keyword>
<evidence type="ECO:0000313" key="4">
    <source>
        <dbReference type="EMBL" id="ACD11868.1"/>
    </source>
</evidence>
<comment type="similarity">
    <text evidence="1 2">Belongs to the phospholipid scramblase family.</text>
</comment>
<protein>
    <recommendedName>
        <fullName evidence="2">Phospholipid scramblase</fullName>
    </recommendedName>
</protein>
<dbReference type="GO" id="GO:0017128">
    <property type="term" value="F:phospholipid scramblase activity"/>
    <property type="evidence" value="ECO:0007669"/>
    <property type="project" value="InterPro"/>
</dbReference>
<dbReference type="InterPro" id="IPR005552">
    <property type="entry name" value="Scramblase"/>
</dbReference>
<feature type="compositionally biased region" description="Acidic residues" evidence="3">
    <location>
        <begin position="25"/>
        <end position="35"/>
    </location>
</feature>
<name>A0A0U1TZE8_ISOMC</name>
<comment type="cofactor">
    <cofactor evidence="2">
        <name>Ca(2+)</name>
        <dbReference type="ChEBI" id="CHEBI:29108"/>
    </cofactor>
</comment>
<comment type="function">
    <text evidence="2">May mediate accelerated ATP-independent bidirectional transbilayer migration of phospholipids upon binding calcium ions that results in a loss of phospholipid asymmetry in the plasma membrane.</text>
</comment>
<proteinExistence type="evidence at transcript level"/>
<evidence type="ECO:0000256" key="1">
    <source>
        <dbReference type="ARBA" id="ARBA00005350"/>
    </source>
</evidence>
<accession>A0A0U1TZE8</accession>
<feature type="region of interest" description="Disordered" evidence="3">
    <location>
        <begin position="1"/>
        <end position="35"/>
    </location>
</feature>
<dbReference type="AlphaFoldDB" id="A0A0U1TZE8"/>